<keyword evidence="1" id="KW-0812">Transmembrane</keyword>
<feature type="transmembrane region" description="Helical" evidence="1">
    <location>
        <begin position="44"/>
        <end position="65"/>
    </location>
</feature>
<protein>
    <recommendedName>
        <fullName evidence="4">PH (Pleckstrin Homology) domain-containing protein</fullName>
    </recommendedName>
</protein>
<keyword evidence="3" id="KW-1185">Reference proteome</keyword>
<accession>A0ABQ0ASL8</accession>
<dbReference type="Proteomes" id="UP001600894">
    <property type="component" value="Unassembled WGS sequence"/>
</dbReference>
<gene>
    <name evidence="2" type="ORF">F130042H8_00770</name>
</gene>
<sequence length="194" mass="22315">MENKKIEKRSLPYVLSYILVPALIITICWLLWSTVFTKGNMAVVIGLCIPFLCILWWMFAGRLIYSQKQKKLVRELDQRGFVRNQTFHGRGSNVVVDVEHGQVAILFFWNPFHTYVLPASRIEKAWVDDGKGGIGFMEGSSRVSFLFSIDGVRIRVNTFTSNKRWRMDSEYILTGISKADLMVEILETAKSRSN</sequence>
<organism evidence="2 3">
    <name type="scientific">Enterocloster alcoholdehydrogenati</name>
    <dbReference type="NCBI Taxonomy" id="2547410"/>
    <lineage>
        <taxon>Bacteria</taxon>
        <taxon>Bacillati</taxon>
        <taxon>Bacillota</taxon>
        <taxon>Clostridia</taxon>
        <taxon>Lachnospirales</taxon>
        <taxon>Lachnospiraceae</taxon>
        <taxon>Enterocloster</taxon>
    </lineage>
</organism>
<evidence type="ECO:0000313" key="2">
    <source>
        <dbReference type="EMBL" id="GAA6267017.1"/>
    </source>
</evidence>
<evidence type="ECO:0000256" key="1">
    <source>
        <dbReference type="SAM" id="Phobius"/>
    </source>
</evidence>
<dbReference type="RefSeq" id="WP_390468797.1">
    <property type="nucleotide sequence ID" value="NZ_BAABXL010000001.1"/>
</dbReference>
<feature type="transmembrane region" description="Helical" evidence="1">
    <location>
        <begin position="12"/>
        <end position="32"/>
    </location>
</feature>
<name>A0ABQ0ASL8_9FIRM</name>
<comment type="caution">
    <text evidence="2">The sequence shown here is derived from an EMBL/GenBank/DDBJ whole genome shotgun (WGS) entry which is preliminary data.</text>
</comment>
<keyword evidence="1" id="KW-1133">Transmembrane helix</keyword>
<reference evidence="2 3" key="1">
    <citation type="submission" date="2024-04" db="EMBL/GenBank/DDBJ databases">
        <title>Defined microbial consortia suppress multidrug-resistant proinflammatory Enterobacteriaceae via ecological control.</title>
        <authorList>
            <person name="Furuichi M."/>
            <person name="Kawaguchi T."/>
            <person name="Pust M."/>
            <person name="Yasuma K."/>
            <person name="Plichta D."/>
            <person name="Hasegawa N."/>
            <person name="Ohya T."/>
            <person name="Bhattarai S."/>
            <person name="Sasajima S."/>
            <person name="Aoto Y."/>
            <person name="Tuganbaev T."/>
            <person name="Yaginuma M."/>
            <person name="Ueda M."/>
            <person name="Okahashi N."/>
            <person name="Amafuji K."/>
            <person name="Kiridooshi Y."/>
            <person name="Sugita K."/>
            <person name="Strazar M."/>
            <person name="Skelly A."/>
            <person name="Suda W."/>
            <person name="Hattori M."/>
            <person name="Nakamoto N."/>
            <person name="Caballero S."/>
            <person name="Norman J."/>
            <person name="Olle B."/>
            <person name="Tanoue T."/>
            <person name="Arita M."/>
            <person name="Bucci V."/>
            <person name="Atarashi K."/>
            <person name="Xavier R."/>
            <person name="Honda K."/>
        </authorList>
    </citation>
    <scope>NUCLEOTIDE SEQUENCE [LARGE SCALE GENOMIC DNA]</scope>
    <source>
        <strain evidence="3">f13</strain>
    </source>
</reference>
<evidence type="ECO:0008006" key="4">
    <source>
        <dbReference type="Google" id="ProtNLM"/>
    </source>
</evidence>
<proteinExistence type="predicted"/>
<keyword evidence="1" id="KW-0472">Membrane</keyword>
<dbReference type="EMBL" id="BAABXL010000001">
    <property type="protein sequence ID" value="GAA6267017.1"/>
    <property type="molecule type" value="Genomic_DNA"/>
</dbReference>
<evidence type="ECO:0000313" key="3">
    <source>
        <dbReference type="Proteomes" id="UP001600894"/>
    </source>
</evidence>